<keyword evidence="8" id="KW-1185">Reference proteome</keyword>
<evidence type="ECO:0000259" key="5">
    <source>
        <dbReference type="Pfam" id="PF13947"/>
    </source>
</evidence>
<keyword evidence="3" id="KW-0325">Glycoprotein</keyword>
<evidence type="ECO:0000256" key="3">
    <source>
        <dbReference type="ARBA" id="ARBA00023180"/>
    </source>
</evidence>
<comment type="subcellular location">
    <subcellularLocation>
        <location evidence="1">Membrane</location>
        <topology evidence="1">Single-pass membrane protein</topology>
    </subcellularLocation>
</comment>
<sequence>MKQSRLFHFFSSLFFVFLVDVPVSLCDYDFNNSSCFQPFECGSLLTITYPFWGNNRADYCGLPGFELKCEDDNLEIDILSVRYNVLAIDQVTNKYIKIGRKDISDDICLPELVNTALDSSPFKLGPGYENLTIFYNCSGNQANFTCERDGNSNNGLNFATGSVPGDQNVRYAECETSITVPVLLGSVSYAVEKSILQDIIKEGFEVTYDVGNVDAGNVDDASCMECTKLGGKCVYNPIFTCFCPDGRGSSSPCTYNATTQSRGDKGKNVFHL</sequence>
<keyword evidence="2 4" id="KW-0732">Signal</keyword>
<dbReference type="PANTHER" id="PTHR33138:SF1">
    <property type="entry name" value="OS01G0113900 PROTEIN"/>
    <property type="match status" value="1"/>
</dbReference>
<dbReference type="GO" id="GO:0030247">
    <property type="term" value="F:polysaccharide binding"/>
    <property type="evidence" value="ECO:0007669"/>
    <property type="project" value="InterPro"/>
</dbReference>
<dbReference type="InterPro" id="IPR032872">
    <property type="entry name" value="WAK_assoc_C"/>
</dbReference>
<evidence type="ECO:0000259" key="6">
    <source>
        <dbReference type="Pfam" id="PF14380"/>
    </source>
</evidence>
<gene>
    <name evidence="7" type="ORF">GIB67_038665</name>
</gene>
<dbReference type="AlphaFoldDB" id="A0A7J7N2J1"/>
<dbReference type="Pfam" id="PF13947">
    <property type="entry name" value="GUB_WAK_bind"/>
    <property type="match status" value="1"/>
</dbReference>
<evidence type="ECO:0000313" key="7">
    <source>
        <dbReference type="EMBL" id="KAF6161353.1"/>
    </source>
</evidence>
<name>A0A7J7N2J1_9MAGN</name>
<feature type="signal peptide" evidence="4">
    <location>
        <begin position="1"/>
        <end position="26"/>
    </location>
</feature>
<evidence type="ECO:0000256" key="4">
    <source>
        <dbReference type="SAM" id="SignalP"/>
    </source>
</evidence>
<feature type="domain" description="Wall-associated receptor kinase C-terminal" evidence="6">
    <location>
        <begin position="145"/>
        <end position="246"/>
    </location>
</feature>
<dbReference type="PANTHER" id="PTHR33138">
    <property type="entry name" value="OS01G0690200 PROTEIN"/>
    <property type="match status" value="1"/>
</dbReference>
<evidence type="ECO:0000313" key="8">
    <source>
        <dbReference type="Proteomes" id="UP000541444"/>
    </source>
</evidence>
<feature type="domain" description="Wall-associated receptor kinase galacturonan-binding" evidence="5">
    <location>
        <begin position="37"/>
        <end position="98"/>
    </location>
</feature>
<evidence type="ECO:0000256" key="2">
    <source>
        <dbReference type="ARBA" id="ARBA00022729"/>
    </source>
</evidence>
<dbReference type="GO" id="GO:0016020">
    <property type="term" value="C:membrane"/>
    <property type="evidence" value="ECO:0007669"/>
    <property type="project" value="UniProtKB-SubCell"/>
</dbReference>
<accession>A0A7J7N2J1</accession>
<dbReference type="Proteomes" id="UP000541444">
    <property type="component" value="Unassembled WGS sequence"/>
</dbReference>
<feature type="chain" id="PRO_5029843514" evidence="4">
    <location>
        <begin position="27"/>
        <end position="272"/>
    </location>
</feature>
<reference evidence="7 8" key="1">
    <citation type="journal article" date="2020" name="IScience">
        <title>Genome Sequencing of the Endangered Kingdonia uniflora (Circaeasteraceae, Ranunculales) Reveals Potential Mechanisms of Evolutionary Specialization.</title>
        <authorList>
            <person name="Sun Y."/>
            <person name="Deng T."/>
            <person name="Zhang A."/>
            <person name="Moore M.J."/>
            <person name="Landis J.B."/>
            <person name="Lin N."/>
            <person name="Zhang H."/>
            <person name="Zhang X."/>
            <person name="Huang J."/>
            <person name="Zhang X."/>
            <person name="Sun H."/>
            <person name="Wang H."/>
        </authorList>
    </citation>
    <scope>NUCLEOTIDE SEQUENCE [LARGE SCALE GENOMIC DNA]</scope>
    <source>
        <strain evidence="7">TB1705</strain>
        <tissue evidence="7">Leaf</tissue>
    </source>
</reference>
<dbReference type="OrthoDB" id="4062651at2759"/>
<dbReference type="InterPro" id="IPR025287">
    <property type="entry name" value="WAK_GUB"/>
</dbReference>
<dbReference type="EMBL" id="JACGCM010001133">
    <property type="protein sequence ID" value="KAF6161353.1"/>
    <property type="molecule type" value="Genomic_DNA"/>
</dbReference>
<organism evidence="7 8">
    <name type="scientific">Kingdonia uniflora</name>
    <dbReference type="NCBI Taxonomy" id="39325"/>
    <lineage>
        <taxon>Eukaryota</taxon>
        <taxon>Viridiplantae</taxon>
        <taxon>Streptophyta</taxon>
        <taxon>Embryophyta</taxon>
        <taxon>Tracheophyta</taxon>
        <taxon>Spermatophyta</taxon>
        <taxon>Magnoliopsida</taxon>
        <taxon>Ranunculales</taxon>
        <taxon>Circaeasteraceae</taxon>
        <taxon>Kingdonia</taxon>
    </lineage>
</organism>
<evidence type="ECO:0000256" key="1">
    <source>
        <dbReference type="ARBA" id="ARBA00004167"/>
    </source>
</evidence>
<protein>
    <submittedName>
        <fullName evidence="7">Uncharacterized protein</fullName>
    </submittedName>
</protein>
<comment type="caution">
    <text evidence="7">The sequence shown here is derived from an EMBL/GenBank/DDBJ whole genome shotgun (WGS) entry which is preliminary data.</text>
</comment>
<proteinExistence type="predicted"/>
<dbReference type="Pfam" id="PF14380">
    <property type="entry name" value="WAK_assoc"/>
    <property type="match status" value="1"/>
</dbReference>